<dbReference type="GO" id="GO:0003955">
    <property type="term" value="F:NAD(P)H dehydrogenase (quinone) activity"/>
    <property type="evidence" value="ECO:0007669"/>
    <property type="project" value="TreeGrafter"/>
</dbReference>
<accession>A0A419UW84</accession>
<keyword evidence="5" id="KW-0560">Oxidoreductase</keyword>
<gene>
    <name evidence="9" type="ORF">ATL39_3292</name>
</gene>
<dbReference type="GO" id="GO:0019646">
    <property type="term" value="P:aerobic electron transport chain"/>
    <property type="evidence" value="ECO:0007669"/>
    <property type="project" value="TreeGrafter"/>
</dbReference>
<dbReference type="InterPro" id="IPR023753">
    <property type="entry name" value="FAD/NAD-binding_dom"/>
</dbReference>
<dbReference type="InterPro" id="IPR036188">
    <property type="entry name" value="FAD/NAD-bd_sf"/>
</dbReference>
<dbReference type="AlphaFoldDB" id="A0A419UW84"/>
<comment type="cofactor">
    <cofactor evidence="1">
        <name>FAD</name>
        <dbReference type="ChEBI" id="CHEBI:57692"/>
    </cofactor>
</comment>
<keyword evidence="3" id="KW-0285">Flavoprotein</keyword>
<evidence type="ECO:0000313" key="10">
    <source>
        <dbReference type="Proteomes" id="UP000285120"/>
    </source>
</evidence>
<comment type="similarity">
    <text evidence="2">Belongs to the NADH dehydrogenase family.</text>
</comment>
<keyword evidence="4" id="KW-0274">FAD</keyword>
<dbReference type="Gene3D" id="1.10.357.10">
    <property type="entry name" value="Tetracycline Repressor, domain 2"/>
    <property type="match status" value="1"/>
</dbReference>
<dbReference type="PROSITE" id="PS50977">
    <property type="entry name" value="HTH_TETR_2"/>
    <property type="match status" value="1"/>
</dbReference>
<protein>
    <submittedName>
        <fullName evidence="9">TetR family transcriptional regulator</fullName>
    </submittedName>
</protein>
<reference evidence="9 10" key="1">
    <citation type="submission" date="2018-09" db="EMBL/GenBank/DDBJ databases">
        <title>Genomic Encyclopedia of Archaeal and Bacterial Type Strains, Phase II (KMG-II): from individual species to whole genera.</title>
        <authorList>
            <person name="Goeker M."/>
        </authorList>
    </citation>
    <scope>NUCLEOTIDE SEQUENCE [LARGE SCALE GENOMIC DNA]</scope>
    <source>
        <strain evidence="9 10">DSM 17008</strain>
    </source>
</reference>
<dbReference type="InterPro" id="IPR051169">
    <property type="entry name" value="NADH-Q_oxidoreductase"/>
</dbReference>
<evidence type="ECO:0000313" key="9">
    <source>
        <dbReference type="EMBL" id="RKD68829.1"/>
    </source>
</evidence>
<dbReference type="PRINTS" id="PR00455">
    <property type="entry name" value="HTHTETR"/>
</dbReference>
<evidence type="ECO:0000256" key="1">
    <source>
        <dbReference type="ARBA" id="ARBA00001974"/>
    </source>
</evidence>
<dbReference type="Pfam" id="PF00440">
    <property type="entry name" value="TetR_N"/>
    <property type="match status" value="1"/>
</dbReference>
<dbReference type="InterPro" id="IPR023772">
    <property type="entry name" value="DNA-bd_HTH_TetR-type_CS"/>
</dbReference>
<proteinExistence type="inferred from homology"/>
<evidence type="ECO:0000256" key="6">
    <source>
        <dbReference type="ARBA" id="ARBA00023125"/>
    </source>
</evidence>
<feature type="DNA-binding region" description="H-T-H motif" evidence="7">
    <location>
        <begin position="31"/>
        <end position="50"/>
    </location>
</feature>
<dbReference type="GO" id="GO:0003677">
    <property type="term" value="F:DNA binding"/>
    <property type="evidence" value="ECO:0007669"/>
    <property type="project" value="UniProtKB-UniRule"/>
</dbReference>
<dbReference type="Gene3D" id="3.50.50.100">
    <property type="match status" value="1"/>
</dbReference>
<evidence type="ECO:0000256" key="7">
    <source>
        <dbReference type="PROSITE-ProRule" id="PRU00335"/>
    </source>
</evidence>
<dbReference type="PRINTS" id="PR00411">
    <property type="entry name" value="PNDRDTASEI"/>
</dbReference>
<dbReference type="Pfam" id="PF07992">
    <property type="entry name" value="Pyr_redox_2"/>
    <property type="match status" value="1"/>
</dbReference>
<dbReference type="PRINTS" id="PR00368">
    <property type="entry name" value="FADPNR"/>
</dbReference>
<dbReference type="InterPro" id="IPR009057">
    <property type="entry name" value="Homeodomain-like_sf"/>
</dbReference>
<organism evidence="9 10">
    <name type="scientific">Sinobaca qinghaiensis</name>
    <dbReference type="NCBI Taxonomy" id="342944"/>
    <lineage>
        <taxon>Bacteria</taxon>
        <taxon>Bacillati</taxon>
        <taxon>Bacillota</taxon>
        <taxon>Bacilli</taxon>
        <taxon>Bacillales</taxon>
        <taxon>Sporolactobacillaceae</taxon>
        <taxon>Sinobaca</taxon>
    </lineage>
</organism>
<dbReference type="PANTHER" id="PTHR42913">
    <property type="entry name" value="APOPTOSIS-INDUCING FACTOR 1"/>
    <property type="match status" value="1"/>
</dbReference>
<dbReference type="PROSITE" id="PS01081">
    <property type="entry name" value="HTH_TETR_1"/>
    <property type="match status" value="1"/>
</dbReference>
<sequence>MNRMQKKERTKQKILSEALYLFREKGFDDTTVQEITEAANVAKGTFFNYFPTKESIMQSLAEDRLHQVESYIDKYALQRLALFSRIRAYVSYFLGEYQLNPQLTRKVWQHVVEHEALLRSHWEQLLYDSEHRGEIKPHLDIPAWSHIMNSHFHYLLATSTAVNREEFIEEMMAMMYTSLHSITTKRGHETMKRVVILGGGYGGLRLLQRLLTNDLPADVEIVLIDKLPYHCMKTEYYALAAGTESDHQVRVPFPTHKQLRLQFGTIDRVDMDSNLVHMKGENPVAYDSLIVGLGCEDKFHEVPGAAEHTYSIQTMEATRKSYQVLNSLPANSSVSIVGAGLSGVELASELRESRSDLRIRLFDRGDTILPMFPNRLSRYVQKWFEDHQVEVISNSDITQVDEHTIYNHGEPLESDVIIWTAGIQPNKVVRDMDVEKDPRGRVILTPHHHLPDNKNVFVVGDCASLPHAPSAQLAEGQAEQIAMVLKKRWKGESIPETLPEIKLKGVLGSLGKKHGFGMMGEKAAVTGRVARMLKSGVLWMYKNHNGV</sequence>
<feature type="domain" description="HTH tetR-type" evidence="8">
    <location>
        <begin position="8"/>
        <end position="68"/>
    </location>
</feature>
<evidence type="ECO:0000256" key="2">
    <source>
        <dbReference type="ARBA" id="ARBA00005272"/>
    </source>
</evidence>
<evidence type="ECO:0000259" key="8">
    <source>
        <dbReference type="PROSITE" id="PS50977"/>
    </source>
</evidence>
<dbReference type="SUPFAM" id="SSF46689">
    <property type="entry name" value="Homeodomain-like"/>
    <property type="match status" value="1"/>
</dbReference>
<dbReference type="SUPFAM" id="SSF51905">
    <property type="entry name" value="FAD/NAD(P)-binding domain"/>
    <property type="match status" value="1"/>
</dbReference>
<dbReference type="PANTHER" id="PTHR42913:SF3">
    <property type="entry name" value="64 KDA MITOCHONDRIAL NADH DEHYDROGENASE (EUROFUNG)"/>
    <property type="match status" value="1"/>
</dbReference>
<dbReference type="InterPro" id="IPR001647">
    <property type="entry name" value="HTH_TetR"/>
</dbReference>
<keyword evidence="10" id="KW-1185">Reference proteome</keyword>
<dbReference type="EMBL" id="RAPK01000012">
    <property type="protein sequence ID" value="RKD68829.1"/>
    <property type="molecule type" value="Genomic_DNA"/>
</dbReference>
<evidence type="ECO:0000256" key="3">
    <source>
        <dbReference type="ARBA" id="ARBA00022630"/>
    </source>
</evidence>
<comment type="caution">
    <text evidence="9">The sequence shown here is derived from an EMBL/GenBank/DDBJ whole genome shotgun (WGS) entry which is preliminary data.</text>
</comment>
<name>A0A419UW84_9BACL</name>
<keyword evidence="6 7" id="KW-0238">DNA-binding</keyword>
<evidence type="ECO:0000256" key="5">
    <source>
        <dbReference type="ARBA" id="ARBA00023002"/>
    </source>
</evidence>
<dbReference type="OrthoDB" id="9784880at2"/>
<evidence type="ECO:0000256" key="4">
    <source>
        <dbReference type="ARBA" id="ARBA00022827"/>
    </source>
</evidence>
<dbReference type="Proteomes" id="UP000285120">
    <property type="component" value="Unassembled WGS sequence"/>
</dbReference>